<dbReference type="InterPro" id="IPR016040">
    <property type="entry name" value="NAD(P)-bd_dom"/>
</dbReference>
<dbReference type="EMBL" id="JAGMUV010000017">
    <property type="protein sequence ID" value="KAH7131303.1"/>
    <property type="molecule type" value="Genomic_DNA"/>
</dbReference>
<evidence type="ECO:0000259" key="1">
    <source>
        <dbReference type="Pfam" id="PF13460"/>
    </source>
</evidence>
<evidence type="ECO:0000313" key="2">
    <source>
        <dbReference type="EMBL" id="KAH7131303.1"/>
    </source>
</evidence>
<dbReference type="InterPro" id="IPR051604">
    <property type="entry name" value="Ergot_Alk_Oxidoreductase"/>
</dbReference>
<dbReference type="Pfam" id="PF13460">
    <property type="entry name" value="NAD_binding_10"/>
    <property type="match status" value="1"/>
</dbReference>
<dbReference type="SUPFAM" id="SSF51735">
    <property type="entry name" value="NAD(P)-binding Rossmann-fold domains"/>
    <property type="match status" value="1"/>
</dbReference>
<proteinExistence type="predicted"/>
<keyword evidence="3" id="KW-1185">Reference proteome</keyword>
<reference evidence="2" key="1">
    <citation type="journal article" date="2021" name="Nat. Commun.">
        <title>Genetic determinants of endophytism in the Arabidopsis root mycobiome.</title>
        <authorList>
            <person name="Mesny F."/>
            <person name="Miyauchi S."/>
            <person name="Thiergart T."/>
            <person name="Pickel B."/>
            <person name="Atanasova L."/>
            <person name="Karlsson M."/>
            <person name="Huettel B."/>
            <person name="Barry K.W."/>
            <person name="Haridas S."/>
            <person name="Chen C."/>
            <person name="Bauer D."/>
            <person name="Andreopoulos W."/>
            <person name="Pangilinan J."/>
            <person name="LaButti K."/>
            <person name="Riley R."/>
            <person name="Lipzen A."/>
            <person name="Clum A."/>
            <person name="Drula E."/>
            <person name="Henrissat B."/>
            <person name="Kohler A."/>
            <person name="Grigoriev I.V."/>
            <person name="Martin F.M."/>
            <person name="Hacquard S."/>
        </authorList>
    </citation>
    <scope>NUCLEOTIDE SEQUENCE</scope>
    <source>
        <strain evidence="2">MPI-CAGE-AT-0147</strain>
    </source>
</reference>
<dbReference type="Gene3D" id="3.40.50.720">
    <property type="entry name" value="NAD(P)-binding Rossmann-like Domain"/>
    <property type="match status" value="1"/>
</dbReference>
<dbReference type="AlphaFoldDB" id="A0A9P9E5I6"/>
<sequence>MAPHITVVPASTKAGKATISELLSSPSKPFVRAIYRDASKAPAEFISHPNFEVVTGDVSVGSSLNFTGSDAVFYIPPPTFDGTDLAEFATNAANNVKKALQDATSVKKLLVFSATGSQHDHGIGTLRINYISDTILKDAVAQVLIIRPGYFHEDWARVFKTPQTEPPVLHSPMTPIDHKLPMVSLIDVGEVCAHALLDEEDKTSPYFFDLHGPRHYSTTDVKLAVEEVTGKKWELVAIPKDQLAAFWAEQVPALYVPDFVEMTTAGLPGGIMGGEYGNIERIVNGKVELVDALRKAYSA</sequence>
<dbReference type="InterPro" id="IPR036291">
    <property type="entry name" value="NAD(P)-bd_dom_sf"/>
</dbReference>
<feature type="domain" description="NAD(P)-binding" evidence="1">
    <location>
        <begin position="10"/>
        <end position="198"/>
    </location>
</feature>
<dbReference type="Gene3D" id="3.90.25.10">
    <property type="entry name" value="UDP-galactose 4-epimerase, domain 1"/>
    <property type="match status" value="1"/>
</dbReference>
<name>A0A9P9E5I6_9HYPO</name>
<dbReference type="PANTHER" id="PTHR43162:SF1">
    <property type="entry name" value="PRESTALK A DIFFERENTIATION PROTEIN A"/>
    <property type="match status" value="1"/>
</dbReference>
<evidence type="ECO:0000313" key="3">
    <source>
        <dbReference type="Proteomes" id="UP000738349"/>
    </source>
</evidence>
<gene>
    <name evidence="2" type="ORF">EDB81DRAFT_906411</name>
</gene>
<comment type="caution">
    <text evidence="2">The sequence shown here is derived from an EMBL/GenBank/DDBJ whole genome shotgun (WGS) entry which is preliminary data.</text>
</comment>
<dbReference type="OrthoDB" id="419598at2759"/>
<dbReference type="PANTHER" id="PTHR43162">
    <property type="match status" value="1"/>
</dbReference>
<protein>
    <recommendedName>
        <fullName evidence="1">NAD(P)-binding domain-containing protein</fullName>
    </recommendedName>
</protein>
<accession>A0A9P9E5I6</accession>
<dbReference type="Proteomes" id="UP000738349">
    <property type="component" value="Unassembled WGS sequence"/>
</dbReference>
<organism evidence="2 3">
    <name type="scientific">Dactylonectria macrodidyma</name>
    <dbReference type="NCBI Taxonomy" id="307937"/>
    <lineage>
        <taxon>Eukaryota</taxon>
        <taxon>Fungi</taxon>
        <taxon>Dikarya</taxon>
        <taxon>Ascomycota</taxon>
        <taxon>Pezizomycotina</taxon>
        <taxon>Sordariomycetes</taxon>
        <taxon>Hypocreomycetidae</taxon>
        <taxon>Hypocreales</taxon>
        <taxon>Nectriaceae</taxon>
        <taxon>Dactylonectria</taxon>
    </lineage>
</organism>